<name>A0ABR7QCF1_9FLAO</name>
<gene>
    <name evidence="2" type="ORF">H2O64_16315</name>
</gene>
<feature type="transmembrane region" description="Helical" evidence="1">
    <location>
        <begin position="134"/>
        <end position="152"/>
    </location>
</feature>
<sequence length="179" mass="21107">MEDFLERIQLVQRKQIKLPVDKSEFIKAFRQNVDEGEIGMFSGMFEAFTTSKNRFKGNISNNDFEIRRRKVLFQRNQLFARIKGTFRQQADHVVVDLTINGFSKMIIPFYVLTIAFYIFFITTISNGLELLSPFFLFMVIHAILMFAIPYFVMRRSVKSTAADIEKELFFMTREKSGMY</sequence>
<evidence type="ECO:0000256" key="1">
    <source>
        <dbReference type="SAM" id="Phobius"/>
    </source>
</evidence>
<keyword evidence="1" id="KW-0472">Membrane</keyword>
<keyword evidence="1" id="KW-1133">Transmembrane helix</keyword>
<comment type="caution">
    <text evidence="2">The sequence shown here is derived from an EMBL/GenBank/DDBJ whole genome shotgun (WGS) entry which is preliminary data.</text>
</comment>
<keyword evidence="1" id="KW-0812">Transmembrane</keyword>
<accession>A0ABR7QCF1</accession>
<dbReference type="RefSeq" id="WP_187563282.1">
    <property type="nucleotide sequence ID" value="NZ_JACGWS010000010.1"/>
</dbReference>
<reference evidence="2 3" key="1">
    <citation type="submission" date="2020-07" db="EMBL/GenBank/DDBJ databases">
        <title>Description of Kordia aestuariivivens sp. nov., isolated from a tidal flat.</title>
        <authorList>
            <person name="Park S."/>
            <person name="Yoon J.-H."/>
        </authorList>
    </citation>
    <scope>NUCLEOTIDE SEQUENCE [LARGE SCALE GENOMIC DNA]</scope>
    <source>
        <strain evidence="2 3">YSTF-M3</strain>
    </source>
</reference>
<proteinExistence type="predicted"/>
<protein>
    <submittedName>
        <fullName evidence="2">Uncharacterized protein</fullName>
    </submittedName>
</protein>
<keyword evidence="3" id="KW-1185">Reference proteome</keyword>
<dbReference type="EMBL" id="JACGWS010000010">
    <property type="protein sequence ID" value="MBC8756241.1"/>
    <property type="molecule type" value="Genomic_DNA"/>
</dbReference>
<evidence type="ECO:0000313" key="2">
    <source>
        <dbReference type="EMBL" id="MBC8756241.1"/>
    </source>
</evidence>
<evidence type="ECO:0000313" key="3">
    <source>
        <dbReference type="Proteomes" id="UP000619238"/>
    </source>
</evidence>
<feature type="transmembrane region" description="Helical" evidence="1">
    <location>
        <begin position="107"/>
        <end position="128"/>
    </location>
</feature>
<dbReference type="Proteomes" id="UP000619238">
    <property type="component" value="Unassembled WGS sequence"/>
</dbReference>
<organism evidence="2 3">
    <name type="scientific">Kordia aestuariivivens</name>
    <dbReference type="NCBI Taxonomy" id="2759037"/>
    <lineage>
        <taxon>Bacteria</taxon>
        <taxon>Pseudomonadati</taxon>
        <taxon>Bacteroidota</taxon>
        <taxon>Flavobacteriia</taxon>
        <taxon>Flavobacteriales</taxon>
        <taxon>Flavobacteriaceae</taxon>
        <taxon>Kordia</taxon>
    </lineage>
</organism>